<reference evidence="7 8" key="1">
    <citation type="submission" date="2020-07" db="EMBL/GenBank/DDBJ databases">
        <title>Sequencing the genomes of 1000 actinobacteria strains.</title>
        <authorList>
            <person name="Klenk H.-P."/>
        </authorList>
    </citation>
    <scope>NUCLEOTIDE SEQUENCE [LARGE SCALE GENOMIC DNA]</scope>
    <source>
        <strain evidence="7 8">DSM 45927</strain>
    </source>
</reference>
<keyword evidence="6" id="KW-0503">Monooxygenase</keyword>
<protein>
    <submittedName>
        <fullName evidence="7">Cytochrome P450</fullName>
    </submittedName>
</protein>
<dbReference type="GO" id="GO:0004497">
    <property type="term" value="F:monooxygenase activity"/>
    <property type="evidence" value="ECO:0007669"/>
    <property type="project" value="UniProtKB-KW"/>
</dbReference>
<dbReference type="PRINTS" id="PR00359">
    <property type="entry name" value="BP450"/>
</dbReference>
<dbReference type="RefSeq" id="WP_179768488.1">
    <property type="nucleotide sequence ID" value="NZ_JACCFO010000001.1"/>
</dbReference>
<dbReference type="PANTHER" id="PTHR46696">
    <property type="entry name" value="P450, PUTATIVE (EUROFUNG)-RELATED"/>
    <property type="match status" value="1"/>
</dbReference>
<dbReference type="AlphaFoldDB" id="A0A853BS37"/>
<dbReference type="EMBL" id="JACCFO010000001">
    <property type="protein sequence ID" value="NYI97162.1"/>
    <property type="molecule type" value="Genomic_DNA"/>
</dbReference>
<evidence type="ECO:0000256" key="3">
    <source>
        <dbReference type="ARBA" id="ARBA00022723"/>
    </source>
</evidence>
<dbReference type="InterPro" id="IPR036396">
    <property type="entry name" value="Cyt_P450_sf"/>
</dbReference>
<keyword evidence="4" id="KW-0560">Oxidoreductase</keyword>
<keyword evidence="3" id="KW-0479">Metal-binding</keyword>
<sequence length="414" mass="46106">MTHTSLQPAQAMLGLLDPENDDPYPLYAALRESGDGVQWCEPMQAWFATRHEHILEMCRNPRVYSSEHFWAGPVSEHNPADPRQVASIDVASRQFMVTDPPDHTRLRRILSPHFNNTALNGRWRDLVERVVADRLDRLRPGQTIDFMDEVANLVPVAVIAGVLGAPFETDEDLAQWRSWSRDMGATLDISIHGEAQEKAVLGQGELIDALAEILHLRRDDPRDDLISAVAHLADDDGEPVDERDVLAQLMLLFAAGNDTTIGLLGNGVELLLKHPETTARVVAEGAVDAAVEEILRFEPPVHFDLRLTTEPVVLGETEIDAGQQVFQILPAANRDPRVFADPDTYDPWRPNARSHLSFLHGPHHCIGSGLARLEGRIMFTRLLERFPGIRLAGDPVRFTRNKATRGLALLPVTL</sequence>
<name>A0A853BS37_9ACTN</name>
<dbReference type="GO" id="GO:0016705">
    <property type="term" value="F:oxidoreductase activity, acting on paired donors, with incorporation or reduction of molecular oxygen"/>
    <property type="evidence" value="ECO:0007669"/>
    <property type="project" value="InterPro"/>
</dbReference>
<dbReference type="GO" id="GO:0020037">
    <property type="term" value="F:heme binding"/>
    <property type="evidence" value="ECO:0007669"/>
    <property type="project" value="InterPro"/>
</dbReference>
<dbReference type="CDD" id="cd20625">
    <property type="entry name" value="CYP164-like"/>
    <property type="match status" value="1"/>
</dbReference>
<proteinExistence type="inferred from homology"/>
<dbReference type="Gene3D" id="1.10.630.10">
    <property type="entry name" value="Cytochrome P450"/>
    <property type="match status" value="1"/>
</dbReference>
<dbReference type="GO" id="GO:0005506">
    <property type="term" value="F:iron ion binding"/>
    <property type="evidence" value="ECO:0007669"/>
    <property type="project" value="InterPro"/>
</dbReference>
<comment type="similarity">
    <text evidence="1">Belongs to the cytochrome P450 family.</text>
</comment>
<accession>A0A853BS37</accession>
<dbReference type="Pfam" id="PF00067">
    <property type="entry name" value="p450"/>
    <property type="match status" value="1"/>
</dbReference>
<dbReference type="InterPro" id="IPR002397">
    <property type="entry name" value="Cyt_P450_B"/>
</dbReference>
<evidence type="ECO:0000313" key="8">
    <source>
        <dbReference type="Proteomes" id="UP000575985"/>
    </source>
</evidence>
<dbReference type="PANTHER" id="PTHR46696:SF1">
    <property type="entry name" value="CYTOCHROME P450 YJIB-RELATED"/>
    <property type="match status" value="1"/>
</dbReference>
<organism evidence="7 8">
    <name type="scientific">Streptomonospora nanhaiensis</name>
    <dbReference type="NCBI Taxonomy" id="1323731"/>
    <lineage>
        <taxon>Bacteria</taxon>
        <taxon>Bacillati</taxon>
        <taxon>Actinomycetota</taxon>
        <taxon>Actinomycetes</taxon>
        <taxon>Streptosporangiales</taxon>
        <taxon>Nocardiopsidaceae</taxon>
        <taxon>Streptomonospora</taxon>
    </lineage>
</organism>
<evidence type="ECO:0000313" key="7">
    <source>
        <dbReference type="EMBL" id="NYI97162.1"/>
    </source>
</evidence>
<keyword evidence="2" id="KW-0349">Heme</keyword>
<dbReference type="FunFam" id="1.10.630.10:FF:000018">
    <property type="entry name" value="Cytochrome P450 monooxygenase"/>
    <property type="match status" value="1"/>
</dbReference>
<keyword evidence="8" id="KW-1185">Reference proteome</keyword>
<comment type="caution">
    <text evidence="7">The sequence shown here is derived from an EMBL/GenBank/DDBJ whole genome shotgun (WGS) entry which is preliminary data.</text>
</comment>
<dbReference type="PRINTS" id="PR00385">
    <property type="entry name" value="P450"/>
</dbReference>
<evidence type="ECO:0000256" key="6">
    <source>
        <dbReference type="ARBA" id="ARBA00023033"/>
    </source>
</evidence>
<evidence type="ECO:0000256" key="2">
    <source>
        <dbReference type="ARBA" id="ARBA00022617"/>
    </source>
</evidence>
<evidence type="ECO:0000256" key="1">
    <source>
        <dbReference type="ARBA" id="ARBA00010617"/>
    </source>
</evidence>
<evidence type="ECO:0000256" key="4">
    <source>
        <dbReference type="ARBA" id="ARBA00023002"/>
    </source>
</evidence>
<evidence type="ECO:0000256" key="5">
    <source>
        <dbReference type="ARBA" id="ARBA00023004"/>
    </source>
</evidence>
<gene>
    <name evidence="7" type="ORF">HNR12_003439</name>
</gene>
<dbReference type="SUPFAM" id="SSF48264">
    <property type="entry name" value="Cytochrome P450"/>
    <property type="match status" value="1"/>
</dbReference>
<keyword evidence="5" id="KW-0408">Iron</keyword>
<dbReference type="InterPro" id="IPR001128">
    <property type="entry name" value="Cyt_P450"/>
</dbReference>
<dbReference type="Proteomes" id="UP000575985">
    <property type="component" value="Unassembled WGS sequence"/>
</dbReference>